<dbReference type="OrthoDB" id="9804243at2"/>
<feature type="domain" description="Tyrosine--tRNA ligase SYY-like C-terminal" evidence="3">
    <location>
        <begin position="2"/>
        <end position="44"/>
    </location>
</feature>
<evidence type="ECO:0000259" key="3">
    <source>
        <dbReference type="Pfam" id="PF22421"/>
    </source>
</evidence>
<name>A0A1G8WH72_ANEMI</name>
<reference evidence="4 5" key="1">
    <citation type="submission" date="2016-10" db="EMBL/GenBank/DDBJ databases">
        <authorList>
            <person name="de Groot N.N."/>
        </authorList>
    </citation>
    <scope>NUCLEOTIDE SEQUENCE [LARGE SCALE GENOMIC DNA]</scope>
    <source>
        <strain evidence="4 5">DSM 2895</strain>
    </source>
</reference>
<feature type="compositionally biased region" description="Basic and acidic residues" evidence="2">
    <location>
        <begin position="72"/>
        <end position="86"/>
    </location>
</feature>
<dbReference type="Gene3D" id="3.10.290.10">
    <property type="entry name" value="RNA-binding S4 domain"/>
    <property type="match status" value="1"/>
</dbReference>
<feature type="region of interest" description="Disordered" evidence="2">
    <location>
        <begin position="72"/>
        <end position="103"/>
    </location>
</feature>
<proteinExistence type="predicted"/>
<dbReference type="GO" id="GO:0003723">
    <property type="term" value="F:RNA binding"/>
    <property type="evidence" value="ECO:0007669"/>
    <property type="project" value="UniProtKB-KW"/>
</dbReference>
<evidence type="ECO:0000313" key="5">
    <source>
        <dbReference type="Proteomes" id="UP000182836"/>
    </source>
</evidence>
<dbReference type="RefSeq" id="WP_139189082.1">
    <property type="nucleotide sequence ID" value="NZ_BJOA01000092.1"/>
</dbReference>
<dbReference type="Pfam" id="PF22421">
    <property type="entry name" value="SYY_C-terminal"/>
    <property type="match status" value="1"/>
</dbReference>
<accession>A0A1G8WH72</accession>
<gene>
    <name evidence="4" type="ORF">SAMN04487909_12850</name>
</gene>
<protein>
    <recommendedName>
        <fullName evidence="3">Tyrosine--tRNA ligase SYY-like C-terminal domain-containing protein</fullName>
    </recommendedName>
</protein>
<evidence type="ECO:0000256" key="1">
    <source>
        <dbReference type="PROSITE-ProRule" id="PRU00182"/>
    </source>
</evidence>
<dbReference type="CDD" id="cd00165">
    <property type="entry name" value="S4"/>
    <property type="match status" value="1"/>
</dbReference>
<dbReference type="SUPFAM" id="SSF55174">
    <property type="entry name" value="Alpha-L RNA-binding motif"/>
    <property type="match status" value="1"/>
</dbReference>
<keyword evidence="1" id="KW-0694">RNA-binding</keyword>
<dbReference type="GeneID" id="42309152"/>
<dbReference type="PROSITE" id="PS50889">
    <property type="entry name" value="S4"/>
    <property type="match status" value="1"/>
</dbReference>
<dbReference type="AlphaFoldDB" id="A0A1G8WH72"/>
<dbReference type="EMBL" id="FNED01000028">
    <property type="protein sequence ID" value="SDJ77699.1"/>
    <property type="molecule type" value="Genomic_DNA"/>
</dbReference>
<evidence type="ECO:0000313" key="4">
    <source>
        <dbReference type="EMBL" id="SDJ77699.1"/>
    </source>
</evidence>
<dbReference type="InterPro" id="IPR036986">
    <property type="entry name" value="S4_RNA-bd_sf"/>
</dbReference>
<dbReference type="InterPro" id="IPR054608">
    <property type="entry name" value="SYY-like_C"/>
</dbReference>
<organism evidence="4 5">
    <name type="scientific">Aneurinibacillus migulanus</name>
    <name type="common">Bacillus migulanus</name>
    <dbReference type="NCBI Taxonomy" id="47500"/>
    <lineage>
        <taxon>Bacteria</taxon>
        <taxon>Bacillati</taxon>
        <taxon>Bacillota</taxon>
        <taxon>Bacilli</taxon>
        <taxon>Bacillales</taxon>
        <taxon>Paenibacillaceae</taxon>
        <taxon>Aneurinibacillus group</taxon>
        <taxon>Aneurinibacillus</taxon>
    </lineage>
</organism>
<sequence length="103" mass="12116">MNILAVLTHSGICAANGEARRMVYQGAVRINEQLIKDVDHKLKDGVYTITLGRRMNRRVHILDGKMVYPRKDERDEREFRKTEQMMHHPTWKRVGGAMKQTRR</sequence>
<evidence type="ECO:0000256" key="2">
    <source>
        <dbReference type="SAM" id="MobiDB-lite"/>
    </source>
</evidence>
<dbReference type="Proteomes" id="UP000182836">
    <property type="component" value="Unassembled WGS sequence"/>
</dbReference>